<comment type="caution">
    <text evidence="1">The sequence shown here is derived from an EMBL/GenBank/DDBJ whole genome shotgun (WGS) entry which is preliminary data.</text>
</comment>
<organism evidence="1">
    <name type="scientific">marine sediment metagenome</name>
    <dbReference type="NCBI Taxonomy" id="412755"/>
    <lineage>
        <taxon>unclassified sequences</taxon>
        <taxon>metagenomes</taxon>
        <taxon>ecological metagenomes</taxon>
    </lineage>
</organism>
<proteinExistence type="predicted"/>
<accession>X1NAJ4</accession>
<name>X1NAJ4_9ZZZZ</name>
<dbReference type="AlphaFoldDB" id="X1NAJ4"/>
<dbReference type="EMBL" id="BARV01017482">
    <property type="protein sequence ID" value="GAI23855.1"/>
    <property type="molecule type" value="Genomic_DNA"/>
</dbReference>
<sequence>ILADASALNVLRFMRWSDTSARGEFGALITYAKKDQERIDQDIFKIHPFLPYWGGTEE</sequence>
<gene>
    <name evidence="1" type="ORF">S06H3_29783</name>
</gene>
<reference evidence="1" key="1">
    <citation type="journal article" date="2014" name="Front. Microbiol.">
        <title>High frequency of phylogenetically diverse reductive dehalogenase-homologous genes in deep subseafloor sedimentary metagenomes.</title>
        <authorList>
            <person name="Kawai M."/>
            <person name="Futagami T."/>
            <person name="Toyoda A."/>
            <person name="Takaki Y."/>
            <person name="Nishi S."/>
            <person name="Hori S."/>
            <person name="Arai W."/>
            <person name="Tsubouchi T."/>
            <person name="Morono Y."/>
            <person name="Uchiyama I."/>
            <person name="Ito T."/>
            <person name="Fujiyama A."/>
            <person name="Inagaki F."/>
            <person name="Takami H."/>
        </authorList>
    </citation>
    <scope>NUCLEOTIDE SEQUENCE</scope>
    <source>
        <strain evidence="1">Expedition CK06-06</strain>
    </source>
</reference>
<protein>
    <submittedName>
        <fullName evidence="1">Uncharacterized protein</fullName>
    </submittedName>
</protein>
<feature type="non-terminal residue" evidence="1">
    <location>
        <position position="1"/>
    </location>
</feature>
<evidence type="ECO:0000313" key="1">
    <source>
        <dbReference type="EMBL" id="GAI23855.1"/>
    </source>
</evidence>